<gene>
    <name evidence="2" type="ORF">F2P81_021791</name>
</gene>
<dbReference type="Proteomes" id="UP000438429">
    <property type="component" value="Unassembled WGS sequence"/>
</dbReference>
<comment type="caution">
    <text evidence="2">The sequence shown here is derived from an EMBL/GenBank/DDBJ whole genome shotgun (WGS) entry which is preliminary data.</text>
</comment>
<dbReference type="AlphaFoldDB" id="A0A6A4RZW2"/>
<organism evidence="2 3">
    <name type="scientific">Scophthalmus maximus</name>
    <name type="common">Turbot</name>
    <name type="synonym">Psetta maxima</name>
    <dbReference type="NCBI Taxonomy" id="52904"/>
    <lineage>
        <taxon>Eukaryota</taxon>
        <taxon>Metazoa</taxon>
        <taxon>Chordata</taxon>
        <taxon>Craniata</taxon>
        <taxon>Vertebrata</taxon>
        <taxon>Euteleostomi</taxon>
        <taxon>Actinopterygii</taxon>
        <taxon>Neopterygii</taxon>
        <taxon>Teleostei</taxon>
        <taxon>Neoteleostei</taxon>
        <taxon>Acanthomorphata</taxon>
        <taxon>Carangaria</taxon>
        <taxon>Pleuronectiformes</taxon>
        <taxon>Pleuronectoidei</taxon>
        <taxon>Scophthalmidae</taxon>
        <taxon>Scophthalmus</taxon>
    </lineage>
</organism>
<proteinExistence type="predicted"/>
<sequence>MDTEANASMEQTVLGVYAIQKEGAEPGDDPEDIGVLIKEFLSLLDCLNIIQCVNGPTHTKGHTLDLVCSTVCLIAMFLQILTGTCGGGRPVLGCYGEEEKKTQGPLIPHKILLSVEHRDWQGEPNEADYPPCFGGQPTCDIHSLPAHQHDQEMYCGTRNHTGTHTITTPACCCHTSTTYDHIHCSSGTRLSLPDLTSQPLAATATQTMTDGNTDWSPALSEGGNESEIPPSPLPLFPHSIRLPRTATGLLVDITPCLLPQNLNTSPVIPITTPLPPRQASKPNPCVLTHETSIIASSELHGEGEVGPVVKPQNTNISTPPELHGEKEEDAEPAESDTNSPDRRATCIPESNVTTAESDCLETVE</sequence>
<evidence type="ECO:0000256" key="1">
    <source>
        <dbReference type="SAM" id="MobiDB-lite"/>
    </source>
</evidence>
<accession>A0A6A4RZW2</accession>
<feature type="region of interest" description="Disordered" evidence="1">
    <location>
        <begin position="208"/>
        <end position="230"/>
    </location>
</feature>
<evidence type="ECO:0000313" key="2">
    <source>
        <dbReference type="EMBL" id="KAF0024910.1"/>
    </source>
</evidence>
<reference evidence="2 3" key="1">
    <citation type="submission" date="2019-06" db="EMBL/GenBank/DDBJ databases">
        <title>Draft genomes of female and male turbot (Scophthalmus maximus).</title>
        <authorList>
            <person name="Xu H."/>
            <person name="Xu X.-W."/>
            <person name="Shao C."/>
            <person name="Chen S."/>
        </authorList>
    </citation>
    <scope>NUCLEOTIDE SEQUENCE [LARGE SCALE GENOMIC DNA]</scope>
    <source>
        <strain evidence="2">Ysfricsl-2016a</strain>
        <tissue evidence="2">Blood</tissue>
    </source>
</reference>
<dbReference type="EMBL" id="VEVO01000020">
    <property type="protein sequence ID" value="KAF0024910.1"/>
    <property type="molecule type" value="Genomic_DNA"/>
</dbReference>
<evidence type="ECO:0000313" key="3">
    <source>
        <dbReference type="Proteomes" id="UP000438429"/>
    </source>
</evidence>
<name>A0A6A4RZW2_SCOMX</name>
<feature type="region of interest" description="Disordered" evidence="1">
    <location>
        <begin position="299"/>
        <end position="364"/>
    </location>
</feature>
<protein>
    <submittedName>
        <fullName evidence="2">Uncharacterized protein</fullName>
    </submittedName>
</protein>